<name>J9FNU8_9ZZZZ</name>
<gene>
    <name evidence="1" type="ORF">EVA_20616</name>
</gene>
<dbReference type="AlphaFoldDB" id="J9FNU8"/>
<dbReference type="EMBL" id="AMCI01008283">
    <property type="protein sequence ID" value="EJW91277.1"/>
    <property type="molecule type" value="Genomic_DNA"/>
</dbReference>
<accession>J9FNU8</accession>
<reference evidence="1" key="1">
    <citation type="journal article" date="2012" name="PLoS ONE">
        <title>Gene sets for utilization of primary and secondary nutrition supplies in the distal gut of endangered iberian lynx.</title>
        <authorList>
            <person name="Alcaide M."/>
            <person name="Messina E."/>
            <person name="Richter M."/>
            <person name="Bargiela R."/>
            <person name="Peplies J."/>
            <person name="Huws S.A."/>
            <person name="Newbold C.J."/>
            <person name="Golyshin P.N."/>
            <person name="Simon M.A."/>
            <person name="Lopez G."/>
            <person name="Yakimov M.M."/>
            <person name="Ferrer M."/>
        </authorList>
    </citation>
    <scope>NUCLEOTIDE SEQUENCE</scope>
</reference>
<comment type="caution">
    <text evidence="1">The sequence shown here is derived from an EMBL/GenBank/DDBJ whole genome shotgun (WGS) entry which is preliminary data.</text>
</comment>
<evidence type="ECO:0000313" key="1">
    <source>
        <dbReference type="EMBL" id="EJW91277.1"/>
    </source>
</evidence>
<protein>
    <submittedName>
        <fullName evidence="1">Uncharacterized protein</fullName>
    </submittedName>
</protein>
<proteinExistence type="predicted"/>
<organism evidence="1">
    <name type="scientific">gut metagenome</name>
    <dbReference type="NCBI Taxonomy" id="749906"/>
    <lineage>
        <taxon>unclassified sequences</taxon>
        <taxon>metagenomes</taxon>
        <taxon>organismal metagenomes</taxon>
    </lineage>
</organism>
<sequence length="67" mass="7356">MVFPQTFTMIFVSYFFKNGMSLSQNTSIPGFWSPMAFNMPELVSAIRGVGFPGQGTLATPFVTTAPR</sequence>